<evidence type="ECO:0000256" key="3">
    <source>
        <dbReference type="SAM" id="MobiDB-lite"/>
    </source>
</evidence>
<keyword evidence="1" id="KW-0479">Metal-binding</keyword>
<feature type="compositionally biased region" description="Polar residues" evidence="3">
    <location>
        <begin position="724"/>
        <end position="735"/>
    </location>
</feature>
<proteinExistence type="predicted"/>
<dbReference type="InterPro" id="IPR036397">
    <property type="entry name" value="RNaseH_sf"/>
</dbReference>
<accession>A0ABQ5EDE1</accession>
<sequence length="1297" mass="147772">MAIMISSLDQSNPLHLHPNDFNCASIVNIKLTGVENYRVWASAVKLALQIKNKMGFLTGSCLRSDYVASRPLLEQWDRCNAVVLNWILSSLSQEVYLGHVFSDNAASVWNELKETYDRIDGSIVFNMLQKINSFKQGGLPVSEYYHKLNSLWREFDILTKLPDCTCEARAEIIDHGKLMRLMQFLMGLDDVYQPIRSSILTREILPEAKDAFLIISREESHRGIPASSVKSENASSVKSEKPQVSAFVSRFNNNNKKRNTGFWSNGNNGTFGNKGNYDSLLCKNCGLKGHTVDRCFELIGYPPGFKRNLNLKPPNNNNRNSNANTRGGFVSNADGKISVSPVSLSNEQMLKLMSLLNDKSSTTANANMAVVLDYTVSLLSVNKLIKNSKLNVSFDESNCYIQDLKKGKVLGTGSEFAGLYLFDEKYNASSTPYKSEYFACYVSKDIWHNRLGHLANQVLNLLKGSLNLNHIKHDLPCEVCHKAKQSREPFPLSETKSTIFGQLIHLDVWGPYKVVSREGFRYFLSIVDDYSRSVWVYMLKTKDEVFQMFVSFYKLVLTQFDKKVKIVRSDNGTEFINHKMSDFFNEMGILHQTTCAYTPQHNGIAERKHRHLLNVARSLMFQGGIPLKFWSDCVLTAVYLINRLPSSVLNDKSPFSIVYNREPNLSHLRSFGCLCYATIVKESDKFSNKFIFFDNFESQIASKVSSLNDDDEGSPSGRDDRLHQTNPVSDNQSGSDAMLHQPGDDIVSPQPGYDELQSATPVDETNSSEGNVGINPEVLVFQNILENQNEEVNLRRSFRTSKLPTRLNDYVLNNTVRHGLNKYVNHSMLSAENCAFVSSLNKSCEPSSFEEASKDVNWINAMNNEMHALYENNTWELVDLPYGRKPIGSRWVYKIKYMSTGEIERYKARVVAKGYNQKEGIDYEETFSPVVKMSTVRCLIDLAVQRDWKLYQMDVNNAFLYGDLYEDVYMIPPPGFMDKNDNRVCKLKRSLYGLKQAPRQWNHKLYDTLLEAGFEQSKNDHSLYIKNDNNVSLFLLVYVDDLVITGNSEVEIHKFKTFLNKKFKMKDLGELKYFLGIEVLKTKTGLCLNQRKYCLELLHVFGLLACKPVLTPLPENIVLAHKETKDDKYLKNITSYQKLVVAYSDSDWAKCPMTRRYVSGYYVFVNKNLVSWKSKKQPTLSKSSAEAEYRAMAATTCEAMWIVKILKDLGLKDLLPVEFHCDNKAAIQIATNLVMHEKTKHFDLDVHFVREKVASGLIKTVKVDTKCQVADIFTKALGSFQHNVLVKSLRMINMFQL</sequence>
<dbReference type="Proteomes" id="UP001151760">
    <property type="component" value="Unassembled WGS sequence"/>
</dbReference>
<feature type="region of interest" description="Disordered" evidence="3">
    <location>
        <begin position="704"/>
        <end position="771"/>
    </location>
</feature>
<dbReference type="EMBL" id="BQNB010016194">
    <property type="protein sequence ID" value="GJT48931.1"/>
    <property type="molecule type" value="Genomic_DNA"/>
</dbReference>
<dbReference type="InterPro" id="IPR012337">
    <property type="entry name" value="RNaseH-like_sf"/>
</dbReference>
<name>A0ABQ5EDE1_9ASTR</name>
<feature type="domain" description="Integrase catalytic" evidence="4">
    <location>
        <begin position="487"/>
        <end position="662"/>
    </location>
</feature>
<protein>
    <submittedName>
        <fullName evidence="5">RNA-directed DNA polymerase</fullName>
    </submittedName>
</protein>
<dbReference type="PANTHER" id="PTHR42648">
    <property type="entry name" value="TRANSPOSASE, PUTATIVE-RELATED"/>
    <property type="match status" value="1"/>
</dbReference>
<dbReference type="InterPro" id="IPR039537">
    <property type="entry name" value="Retrotran_Ty1/copia-like"/>
</dbReference>
<evidence type="ECO:0000313" key="5">
    <source>
        <dbReference type="EMBL" id="GJT48931.1"/>
    </source>
</evidence>
<keyword evidence="2" id="KW-0378">Hydrolase</keyword>
<dbReference type="Pfam" id="PF14244">
    <property type="entry name" value="Retrotran_gag_3"/>
    <property type="match status" value="1"/>
</dbReference>
<reference evidence="5" key="2">
    <citation type="submission" date="2022-01" db="EMBL/GenBank/DDBJ databases">
        <authorList>
            <person name="Yamashiro T."/>
            <person name="Shiraishi A."/>
            <person name="Satake H."/>
            <person name="Nakayama K."/>
        </authorList>
    </citation>
    <scope>NUCLEOTIDE SEQUENCE</scope>
</reference>
<evidence type="ECO:0000259" key="4">
    <source>
        <dbReference type="PROSITE" id="PS50994"/>
    </source>
</evidence>
<dbReference type="CDD" id="cd09272">
    <property type="entry name" value="RNase_HI_RT_Ty1"/>
    <property type="match status" value="1"/>
</dbReference>
<organism evidence="5 6">
    <name type="scientific">Tanacetum coccineum</name>
    <dbReference type="NCBI Taxonomy" id="301880"/>
    <lineage>
        <taxon>Eukaryota</taxon>
        <taxon>Viridiplantae</taxon>
        <taxon>Streptophyta</taxon>
        <taxon>Embryophyta</taxon>
        <taxon>Tracheophyta</taxon>
        <taxon>Spermatophyta</taxon>
        <taxon>Magnoliopsida</taxon>
        <taxon>eudicotyledons</taxon>
        <taxon>Gunneridae</taxon>
        <taxon>Pentapetalae</taxon>
        <taxon>asterids</taxon>
        <taxon>campanulids</taxon>
        <taxon>Asterales</taxon>
        <taxon>Asteraceae</taxon>
        <taxon>Asteroideae</taxon>
        <taxon>Anthemideae</taxon>
        <taxon>Anthemidinae</taxon>
        <taxon>Tanacetum</taxon>
    </lineage>
</organism>
<dbReference type="InterPro" id="IPR029472">
    <property type="entry name" value="Copia-like_N"/>
</dbReference>
<comment type="caution">
    <text evidence="5">The sequence shown here is derived from an EMBL/GenBank/DDBJ whole genome shotgun (WGS) entry which is preliminary data.</text>
</comment>
<keyword evidence="6" id="KW-1185">Reference proteome</keyword>
<dbReference type="PROSITE" id="PS50994">
    <property type="entry name" value="INTEGRASE"/>
    <property type="match status" value="1"/>
</dbReference>
<dbReference type="Pfam" id="PF13976">
    <property type="entry name" value="gag_pre-integrs"/>
    <property type="match status" value="1"/>
</dbReference>
<dbReference type="SUPFAM" id="SSF56672">
    <property type="entry name" value="DNA/RNA polymerases"/>
    <property type="match status" value="1"/>
</dbReference>
<dbReference type="Gene3D" id="3.30.420.10">
    <property type="entry name" value="Ribonuclease H-like superfamily/Ribonuclease H"/>
    <property type="match status" value="1"/>
</dbReference>
<keyword evidence="5" id="KW-0548">Nucleotidyltransferase</keyword>
<dbReference type="SUPFAM" id="SSF53098">
    <property type="entry name" value="Ribonuclease H-like"/>
    <property type="match status" value="1"/>
</dbReference>
<dbReference type="GO" id="GO:0003964">
    <property type="term" value="F:RNA-directed DNA polymerase activity"/>
    <property type="evidence" value="ECO:0007669"/>
    <property type="project" value="UniProtKB-KW"/>
</dbReference>
<dbReference type="Pfam" id="PF00665">
    <property type="entry name" value="rve"/>
    <property type="match status" value="1"/>
</dbReference>
<evidence type="ECO:0000313" key="6">
    <source>
        <dbReference type="Proteomes" id="UP001151760"/>
    </source>
</evidence>
<dbReference type="InterPro" id="IPR001584">
    <property type="entry name" value="Integrase_cat-core"/>
</dbReference>
<feature type="compositionally biased region" description="Polar residues" evidence="3">
    <location>
        <begin position="757"/>
        <end position="770"/>
    </location>
</feature>
<dbReference type="PANTHER" id="PTHR42648:SF31">
    <property type="entry name" value="RNA-DIRECTED DNA POLYMERASE"/>
    <property type="match status" value="1"/>
</dbReference>
<dbReference type="Pfam" id="PF07727">
    <property type="entry name" value="RVT_2"/>
    <property type="match status" value="1"/>
</dbReference>
<reference evidence="5" key="1">
    <citation type="journal article" date="2022" name="Int. J. Mol. Sci.">
        <title>Draft Genome of Tanacetum Coccineum: Genomic Comparison of Closely Related Tanacetum-Family Plants.</title>
        <authorList>
            <person name="Yamashiro T."/>
            <person name="Shiraishi A."/>
            <person name="Nakayama K."/>
            <person name="Satake H."/>
        </authorList>
    </citation>
    <scope>NUCLEOTIDE SEQUENCE</scope>
</reference>
<keyword evidence="5" id="KW-0695">RNA-directed DNA polymerase</keyword>
<dbReference type="InterPro" id="IPR043502">
    <property type="entry name" value="DNA/RNA_pol_sf"/>
</dbReference>
<dbReference type="InterPro" id="IPR025724">
    <property type="entry name" value="GAG-pre-integrase_dom"/>
</dbReference>
<gene>
    <name evidence="5" type="ORF">Tco_0975088</name>
</gene>
<evidence type="ECO:0000256" key="1">
    <source>
        <dbReference type="ARBA" id="ARBA00022723"/>
    </source>
</evidence>
<dbReference type="InterPro" id="IPR013103">
    <property type="entry name" value="RVT_2"/>
</dbReference>
<evidence type="ECO:0000256" key="2">
    <source>
        <dbReference type="ARBA" id="ARBA00022801"/>
    </source>
</evidence>
<keyword evidence="5" id="KW-0808">Transferase</keyword>